<dbReference type="Proteomes" id="UP001163823">
    <property type="component" value="Chromosome 1"/>
</dbReference>
<dbReference type="AlphaFoldDB" id="A0AAD7VMV1"/>
<keyword evidence="1" id="KW-0175">Coiled coil</keyword>
<dbReference type="EMBL" id="JARAOO010000001">
    <property type="protein sequence ID" value="KAJ7981505.1"/>
    <property type="molecule type" value="Genomic_DNA"/>
</dbReference>
<evidence type="ECO:0000313" key="4">
    <source>
        <dbReference type="Proteomes" id="UP001163823"/>
    </source>
</evidence>
<keyword evidence="4" id="KW-1185">Reference proteome</keyword>
<evidence type="ECO:0000313" key="3">
    <source>
        <dbReference type="EMBL" id="KAJ7981505.1"/>
    </source>
</evidence>
<gene>
    <name evidence="3" type="ORF">O6P43_000759</name>
</gene>
<dbReference type="KEGG" id="qsa:O6P43_000759"/>
<reference evidence="3 4" key="1">
    <citation type="journal article" date="2023" name="Science">
        <title>Elucidation of the pathway for biosynthesis of saponin adjuvants from the soapbark tree.</title>
        <authorList>
            <person name="Reed J."/>
            <person name="Orme A."/>
            <person name="El-Demerdash A."/>
            <person name="Owen C."/>
            <person name="Martin L.B.B."/>
            <person name="Misra R.C."/>
            <person name="Kikuchi S."/>
            <person name="Rejzek M."/>
            <person name="Martin A.C."/>
            <person name="Harkess A."/>
            <person name="Leebens-Mack J."/>
            <person name="Louveau T."/>
            <person name="Stephenson M.J."/>
            <person name="Osbourn A."/>
        </authorList>
    </citation>
    <scope>NUCLEOTIDE SEQUENCE [LARGE SCALE GENOMIC DNA]</scope>
    <source>
        <strain evidence="3">S10</strain>
    </source>
</reference>
<proteinExistence type="predicted"/>
<organism evidence="3 4">
    <name type="scientific">Quillaja saponaria</name>
    <name type="common">Soap bark tree</name>
    <dbReference type="NCBI Taxonomy" id="32244"/>
    <lineage>
        <taxon>Eukaryota</taxon>
        <taxon>Viridiplantae</taxon>
        <taxon>Streptophyta</taxon>
        <taxon>Embryophyta</taxon>
        <taxon>Tracheophyta</taxon>
        <taxon>Spermatophyta</taxon>
        <taxon>Magnoliopsida</taxon>
        <taxon>eudicotyledons</taxon>
        <taxon>Gunneridae</taxon>
        <taxon>Pentapetalae</taxon>
        <taxon>rosids</taxon>
        <taxon>fabids</taxon>
        <taxon>Fabales</taxon>
        <taxon>Quillajaceae</taxon>
        <taxon>Quillaja</taxon>
    </lineage>
</organism>
<protein>
    <submittedName>
        <fullName evidence="3">Uncharacterized protein</fullName>
    </submittedName>
</protein>
<comment type="caution">
    <text evidence="3">The sequence shown here is derived from an EMBL/GenBank/DDBJ whole genome shotgun (WGS) entry which is preliminary data.</text>
</comment>
<name>A0AAD7VMV1_QUISA</name>
<evidence type="ECO:0000256" key="2">
    <source>
        <dbReference type="SAM" id="MobiDB-lite"/>
    </source>
</evidence>
<feature type="coiled-coil region" evidence="1">
    <location>
        <begin position="307"/>
        <end position="337"/>
    </location>
</feature>
<evidence type="ECO:0000256" key="1">
    <source>
        <dbReference type="SAM" id="Coils"/>
    </source>
</evidence>
<accession>A0AAD7VMV1</accession>
<sequence>MGQIKTDRYNIHGRSATSWKRSDPLICLDLVNIERVRVLVFAFVDLCIPNPKTNIFFFLQINGGHILRGTGEILSNLNREEQTGSPSKVKELGSREMQSNLNLEEQSASPSKEKGFIFLTEEGRAMMRRAVQYPAGKELEVPEFLKKYPLDPRYWMEWSFHNVKELSEISDQFKRNAAKLLAEENLHREVFHFALFSEGPLAHYTRRYMDHLSEVGKRNYDFKNSMLCPERKRARVICPLESAIGPPDGVKKIKPESGQPDLEMQRGNSSSSNAHPPGGLLGAIVADKMKKIPEDKRGYVVKLVKEMTNISAEEKQLMKEKAELEKKLEKKRGVRERQLVQLVGQYYNMSSFD</sequence>
<feature type="region of interest" description="Disordered" evidence="2">
    <location>
        <begin position="247"/>
        <end position="279"/>
    </location>
</feature>